<dbReference type="SUPFAM" id="SSF51735">
    <property type="entry name" value="NAD(P)-binding Rossmann-fold domains"/>
    <property type="match status" value="1"/>
</dbReference>
<dbReference type="InterPro" id="IPR057326">
    <property type="entry name" value="KR_dom"/>
</dbReference>
<dbReference type="PANTHER" id="PTHR42879:SF2">
    <property type="entry name" value="3-OXOACYL-[ACYL-CARRIER-PROTEIN] REDUCTASE FABG"/>
    <property type="match status" value="1"/>
</dbReference>
<dbReference type="Proteomes" id="UP000178187">
    <property type="component" value="Unassembled WGS sequence"/>
</dbReference>
<dbReference type="PRINTS" id="PR00081">
    <property type="entry name" value="GDHRDH"/>
</dbReference>
<dbReference type="Pfam" id="PF13561">
    <property type="entry name" value="adh_short_C2"/>
    <property type="match status" value="1"/>
</dbReference>
<dbReference type="PRINTS" id="PR00080">
    <property type="entry name" value="SDRFAMILY"/>
</dbReference>
<comment type="caution">
    <text evidence="4">The sequence shown here is derived from an EMBL/GenBank/DDBJ whole genome shotgun (WGS) entry which is preliminary data.</text>
</comment>
<protein>
    <recommendedName>
        <fullName evidence="3">Ketoreductase domain-containing protein</fullName>
    </recommendedName>
</protein>
<keyword evidence="2" id="KW-0560">Oxidoreductase</keyword>
<dbReference type="GO" id="GO:0032787">
    <property type="term" value="P:monocarboxylic acid metabolic process"/>
    <property type="evidence" value="ECO:0007669"/>
    <property type="project" value="UniProtKB-ARBA"/>
</dbReference>
<name>A0A1G1KX51_9BACT</name>
<dbReference type="SMART" id="SM00822">
    <property type="entry name" value="PKS_KR"/>
    <property type="match status" value="1"/>
</dbReference>
<evidence type="ECO:0000256" key="1">
    <source>
        <dbReference type="ARBA" id="ARBA00006484"/>
    </source>
</evidence>
<feature type="domain" description="Ketoreductase" evidence="3">
    <location>
        <begin position="8"/>
        <end position="182"/>
    </location>
</feature>
<dbReference type="Gene3D" id="3.40.50.720">
    <property type="entry name" value="NAD(P)-binding Rossmann-like Domain"/>
    <property type="match status" value="1"/>
</dbReference>
<evidence type="ECO:0000313" key="4">
    <source>
        <dbReference type="EMBL" id="OGW97382.1"/>
    </source>
</evidence>
<sequence>MNITLSNKTILITGGTGALGRAFVESACKEGAQVFFTYFRHSEEAKRLETLGAKGFHVDLAQRSEIDRLVRDLSACTMELDAVIHNAAIVRDKTLANLSTEDWDEVLAVNLDAVYYLTKQLLPIITRKPGAKILNIVSRVGLRGNFGQVNYAAAKGGLIALTKTLAKELGRKGILVNGLNPGFMKSELTKGLPEDVIERNVKESPLRTISDPKEVSDFLIYLLSDHVQHVTGQIFHYDSRSV</sequence>
<evidence type="ECO:0000259" key="3">
    <source>
        <dbReference type="SMART" id="SM00822"/>
    </source>
</evidence>
<comment type="similarity">
    <text evidence="1">Belongs to the short-chain dehydrogenases/reductases (SDR) family.</text>
</comment>
<evidence type="ECO:0000256" key="2">
    <source>
        <dbReference type="ARBA" id="ARBA00023002"/>
    </source>
</evidence>
<dbReference type="InterPro" id="IPR002347">
    <property type="entry name" value="SDR_fam"/>
</dbReference>
<organism evidence="4 5">
    <name type="scientific">Candidatus Danuiimicrobium aquiferis</name>
    <dbReference type="NCBI Taxonomy" id="1801832"/>
    <lineage>
        <taxon>Bacteria</taxon>
        <taxon>Pseudomonadati</taxon>
        <taxon>Candidatus Omnitrophota</taxon>
        <taxon>Candidatus Danuiimicrobium</taxon>
    </lineage>
</organism>
<dbReference type="InterPro" id="IPR050259">
    <property type="entry name" value="SDR"/>
</dbReference>
<dbReference type="InterPro" id="IPR020904">
    <property type="entry name" value="Sc_DH/Rdtase_CS"/>
</dbReference>
<gene>
    <name evidence="4" type="ORF">A3G33_09310</name>
</gene>
<dbReference type="AlphaFoldDB" id="A0A1G1KX51"/>
<dbReference type="EMBL" id="MHFR01000042">
    <property type="protein sequence ID" value="OGW97382.1"/>
    <property type="molecule type" value="Genomic_DNA"/>
</dbReference>
<dbReference type="PANTHER" id="PTHR42879">
    <property type="entry name" value="3-OXOACYL-(ACYL-CARRIER-PROTEIN) REDUCTASE"/>
    <property type="match status" value="1"/>
</dbReference>
<dbReference type="GO" id="GO:0016491">
    <property type="term" value="F:oxidoreductase activity"/>
    <property type="evidence" value="ECO:0007669"/>
    <property type="project" value="UniProtKB-KW"/>
</dbReference>
<dbReference type="InterPro" id="IPR036291">
    <property type="entry name" value="NAD(P)-bd_dom_sf"/>
</dbReference>
<dbReference type="FunFam" id="3.40.50.720:FF:000173">
    <property type="entry name" value="3-oxoacyl-[acyl-carrier protein] reductase"/>
    <property type="match status" value="1"/>
</dbReference>
<dbReference type="PROSITE" id="PS00061">
    <property type="entry name" value="ADH_SHORT"/>
    <property type="match status" value="1"/>
</dbReference>
<proteinExistence type="inferred from homology"/>
<accession>A0A1G1KX51</accession>
<evidence type="ECO:0000313" key="5">
    <source>
        <dbReference type="Proteomes" id="UP000178187"/>
    </source>
</evidence>
<reference evidence="4 5" key="1">
    <citation type="journal article" date="2016" name="Nat. Commun.">
        <title>Thousands of microbial genomes shed light on interconnected biogeochemical processes in an aquifer system.</title>
        <authorList>
            <person name="Anantharaman K."/>
            <person name="Brown C.T."/>
            <person name="Hug L.A."/>
            <person name="Sharon I."/>
            <person name="Castelle C.J."/>
            <person name="Probst A.J."/>
            <person name="Thomas B.C."/>
            <person name="Singh A."/>
            <person name="Wilkins M.J."/>
            <person name="Karaoz U."/>
            <person name="Brodie E.L."/>
            <person name="Williams K.H."/>
            <person name="Hubbard S.S."/>
            <person name="Banfield J.F."/>
        </authorList>
    </citation>
    <scope>NUCLEOTIDE SEQUENCE [LARGE SCALE GENOMIC DNA]</scope>
</reference>